<dbReference type="GO" id="GO:0009408">
    <property type="term" value="P:response to heat"/>
    <property type="evidence" value="ECO:0007669"/>
    <property type="project" value="TreeGrafter"/>
</dbReference>
<dbReference type="PROSITE" id="PS01031">
    <property type="entry name" value="SHSP"/>
    <property type="match status" value="1"/>
</dbReference>
<feature type="domain" description="SHSP" evidence="4">
    <location>
        <begin position="75"/>
        <end position="183"/>
    </location>
</feature>
<dbReference type="PANTHER" id="PTHR45640">
    <property type="entry name" value="HEAT SHOCK PROTEIN HSP-12.2-RELATED"/>
    <property type="match status" value="1"/>
</dbReference>
<dbReference type="GO" id="GO:0005634">
    <property type="term" value="C:nucleus"/>
    <property type="evidence" value="ECO:0007669"/>
    <property type="project" value="TreeGrafter"/>
</dbReference>
<dbReference type="InterPro" id="IPR001436">
    <property type="entry name" value="Alpha-crystallin/sHSP_animal"/>
</dbReference>
<dbReference type="InterPro" id="IPR002068">
    <property type="entry name" value="A-crystallin/Hsp20_dom"/>
</dbReference>
<evidence type="ECO:0000259" key="4">
    <source>
        <dbReference type="PROSITE" id="PS01031"/>
    </source>
</evidence>
<dbReference type="CDD" id="cd06526">
    <property type="entry name" value="metazoan_ACD"/>
    <property type="match status" value="1"/>
</dbReference>
<evidence type="ECO:0000256" key="2">
    <source>
        <dbReference type="RuleBase" id="RU003616"/>
    </source>
</evidence>
<evidence type="ECO:0000256" key="1">
    <source>
        <dbReference type="PROSITE-ProRule" id="PRU00285"/>
    </source>
</evidence>
<comment type="caution">
    <text evidence="5">The sequence shown here is derived from an EMBL/GenBank/DDBJ whole genome shotgun (WGS) entry which is preliminary data.</text>
</comment>
<dbReference type="EMBL" id="JAWQEG010003047">
    <property type="protein sequence ID" value="KAK3868292.1"/>
    <property type="molecule type" value="Genomic_DNA"/>
</dbReference>
<dbReference type="GO" id="GO:0042026">
    <property type="term" value="P:protein refolding"/>
    <property type="evidence" value="ECO:0007669"/>
    <property type="project" value="TreeGrafter"/>
</dbReference>
<reference evidence="5" key="1">
    <citation type="submission" date="2023-10" db="EMBL/GenBank/DDBJ databases">
        <title>Genome assemblies of two species of porcelain crab, Petrolisthes cinctipes and Petrolisthes manimaculis (Anomura: Porcellanidae).</title>
        <authorList>
            <person name="Angst P."/>
        </authorList>
    </citation>
    <scope>NUCLEOTIDE SEQUENCE</scope>
    <source>
        <strain evidence="5">PB745_01</strain>
        <tissue evidence="5">Gill</tissue>
    </source>
</reference>
<dbReference type="PRINTS" id="PR00299">
    <property type="entry name" value="ACRYSTALLIN"/>
</dbReference>
<dbReference type="SUPFAM" id="SSF49764">
    <property type="entry name" value="HSP20-like chaperones"/>
    <property type="match status" value="1"/>
</dbReference>
<dbReference type="Pfam" id="PF00011">
    <property type="entry name" value="HSP20"/>
    <property type="match status" value="1"/>
</dbReference>
<evidence type="ECO:0000313" key="5">
    <source>
        <dbReference type="EMBL" id="KAK3868292.1"/>
    </source>
</evidence>
<dbReference type="PANTHER" id="PTHR45640:SF26">
    <property type="entry name" value="RE23625P"/>
    <property type="match status" value="1"/>
</dbReference>
<sequence length="183" mass="20962">MNRFMLVRAVPVKPWNFSVLDQEFDSVRDNFLQDMKKMEDEISRFHQECSIFDNPKPEPAGHESQGNPTGQSFGSWLEDMKFPVVQEEGDNKHLKLRFDASQYKPEEIVVKTQDNNLIVHAKHEENSEDRSVHFEYKREILLPKGTNPELITSSLSKDGVLTVEAPLPAIDATGERLIPIKQG</sequence>
<dbReference type="AlphaFoldDB" id="A0AAE1F7N6"/>
<feature type="compositionally biased region" description="Polar residues" evidence="3">
    <location>
        <begin position="64"/>
        <end position="73"/>
    </location>
</feature>
<evidence type="ECO:0000256" key="3">
    <source>
        <dbReference type="SAM" id="MobiDB-lite"/>
    </source>
</evidence>
<dbReference type="InterPro" id="IPR008978">
    <property type="entry name" value="HSP20-like_chaperone"/>
</dbReference>
<comment type="similarity">
    <text evidence="1 2">Belongs to the small heat shock protein (HSP20) family.</text>
</comment>
<dbReference type="Proteomes" id="UP001286313">
    <property type="component" value="Unassembled WGS sequence"/>
</dbReference>
<gene>
    <name evidence="5" type="ORF">Pcinc_026306</name>
</gene>
<dbReference type="Gene3D" id="2.60.40.790">
    <property type="match status" value="1"/>
</dbReference>
<organism evidence="5 6">
    <name type="scientific">Petrolisthes cinctipes</name>
    <name type="common">Flat porcelain crab</name>
    <dbReference type="NCBI Taxonomy" id="88211"/>
    <lineage>
        <taxon>Eukaryota</taxon>
        <taxon>Metazoa</taxon>
        <taxon>Ecdysozoa</taxon>
        <taxon>Arthropoda</taxon>
        <taxon>Crustacea</taxon>
        <taxon>Multicrustacea</taxon>
        <taxon>Malacostraca</taxon>
        <taxon>Eumalacostraca</taxon>
        <taxon>Eucarida</taxon>
        <taxon>Decapoda</taxon>
        <taxon>Pleocyemata</taxon>
        <taxon>Anomura</taxon>
        <taxon>Galatheoidea</taxon>
        <taxon>Porcellanidae</taxon>
        <taxon>Petrolisthes</taxon>
    </lineage>
</organism>
<proteinExistence type="inferred from homology"/>
<protein>
    <recommendedName>
        <fullName evidence="4">SHSP domain-containing protein</fullName>
    </recommendedName>
</protein>
<dbReference type="GO" id="GO:0051082">
    <property type="term" value="F:unfolded protein binding"/>
    <property type="evidence" value="ECO:0007669"/>
    <property type="project" value="TreeGrafter"/>
</dbReference>
<name>A0AAE1F7N6_PETCI</name>
<feature type="region of interest" description="Disordered" evidence="3">
    <location>
        <begin position="51"/>
        <end position="73"/>
    </location>
</feature>
<dbReference type="GO" id="GO:0005737">
    <property type="term" value="C:cytoplasm"/>
    <property type="evidence" value="ECO:0007669"/>
    <property type="project" value="TreeGrafter"/>
</dbReference>
<evidence type="ECO:0000313" key="6">
    <source>
        <dbReference type="Proteomes" id="UP001286313"/>
    </source>
</evidence>
<accession>A0AAE1F7N6</accession>
<keyword evidence="6" id="KW-1185">Reference proteome</keyword>